<dbReference type="Proteomes" id="UP000009130">
    <property type="component" value="Chromosome 14"/>
</dbReference>
<dbReference type="EMBL" id="CM001289">
    <property type="protein sequence ID" value="EHH55984.1"/>
    <property type="molecule type" value="Genomic_DNA"/>
</dbReference>
<feature type="compositionally biased region" description="Polar residues" evidence="1">
    <location>
        <begin position="168"/>
        <end position="183"/>
    </location>
</feature>
<feature type="region of interest" description="Disordered" evidence="1">
    <location>
        <begin position="50"/>
        <end position="220"/>
    </location>
</feature>
<feature type="compositionally biased region" description="Basic and acidic residues" evidence="1">
    <location>
        <begin position="200"/>
        <end position="220"/>
    </location>
</feature>
<accession>G7PNX4</accession>
<dbReference type="AlphaFoldDB" id="G7PNX4"/>
<protein>
    <submittedName>
        <fullName evidence="2">Uncharacterized protein</fullName>
    </submittedName>
</protein>
<reference evidence="2" key="1">
    <citation type="journal article" date="2011" name="Nat. Biotechnol.">
        <title>Genome sequencing and comparison of two nonhuman primate animal models, the cynomolgus and Chinese rhesus macaques.</title>
        <authorList>
            <person name="Yan G."/>
            <person name="Zhang G."/>
            <person name="Fang X."/>
            <person name="Zhang Y."/>
            <person name="Li C."/>
            <person name="Ling F."/>
            <person name="Cooper D.N."/>
            <person name="Li Q."/>
            <person name="Li Y."/>
            <person name="van Gool A.J."/>
            <person name="Du H."/>
            <person name="Chen J."/>
            <person name="Chen R."/>
            <person name="Zhang P."/>
            <person name="Huang Z."/>
            <person name="Thompson J.R."/>
            <person name="Meng Y."/>
            <person name="Bai Y."/>
            <person name="Wang J."/>
            <person name="Zhuo M."/>
            <person name="Wang T."/>
            <person name="Huang Y."/>
            <person name="Wei L."/>
            <person name="Li J."/>
            <person name="Wang Z."/>
            <person name="Hu H."/>
            <person name="Yang P."/>
            <person name="Le L."/>
            <person name="Stenson P.D."/>
            <person name="Li B."/>
            <person name="Liu X."/>
            <person name="Ball E.V."/>
            <person name="An N."/>
            <person name="Huang Q."/>
            <person name="Zhang Y."/>
            <person name="Fan W."/>
            <person name="Zhang X."/>
            <person name="Li Y."/>
            <person name="Wang W."/>
            <person name="Katze M.G."/>
            <person name="Su B."/>
            <person name="Nielsen R."/>
            <person name="Yang H."/>
            <person name="Wang J."/>
            <person name="Wang X."/>
            <person name="Wang J."/>
        </authorList>
    </citation>
    <scope>NUCLEOTIDE SEQUENCE [LARGE SCALE GENOMIC DNA]</scope>
    <source>
        <strain evidence="2">CE-4</strain>
    </source>
</reference>
<sequence>MQPPRREAETLGILVKPHPAGLVPGPRHRVPSTPSRFPFRAWTELAGTPAQGSGLPLSGHLHACPAPTRPSEKAIPPQSREAVAEMGRKWSGPTAEAPTPHATTRGAPGLLERGRVRVQPIKGFPRGKRQGEGSYFKQPASVVGRVHSDTSERVNPARCDRRLGRDPSTLSTQEPGGARQSSRGWGLLKPDSLGPQRSRWKAEKENPSSEPLESKVRENK</sequence>
<proteinExistence type="predicted"/>
<organism>
    <name type="scientific">Macaca fascicularis</name>
    <name type="common">Crab-eating macaque</name>
    <name type="synonym">Cynomolgus monkey</name>
    <dbReference type="NCBI Taxonomy" id="9541"/>
    <lineage>
        <taxon>Eukaryota</taxon>
        <taxon>Metazoa</taxon>
        <taxon>Chordata</taxon>
        <taxon>Craniata</taxon>
        <taxon>Vertebrata</taxon>
        <taxon>Euteleostomi</taxon>
        <taxon>Mammalia</taxon>
        <taxon>Eutheria</taxon>
        <taxon>Euarchontoglires</taxon>
        <taxon>Primates</taxon>
        <taxon>Haplorrhini</taxon>
        <taxon>Catarrhini</taxon>
        <taxon>Cercopithecidae</taxon>
        <taxon>Cercopithecinae</taxon>
        <taxon>Macaca</taxon>
    </lineage>
</organism>
<name>G7PNX4_MACFA</name>
<gene>
    <name evidence="2" type="ORF">EGM_05302</name>
</gene>
<evidence type="ECO:0000256" key="1">
    <source>
        <dbReference type="SAM" id="MobiDB-lite"/>
    </source>
</evidence>
<feature type="compositionally biased region" description="Low complexity" evidence="1">
    <location>
        <begin position="93"/>
        <end position="104"/>
    </location>
</feature>
<evidence type="ECO:0000313" key="2">
    <source>
        <dbReference type="EMBL" id="EHH55984.1"/>
    </source>
</evidence>